<reference evidence="2 3" key="1">
    <citation type="submission" date="2020-06" db="EMBL/GenBank/DDBJ databases">
        <title>Photobacterium damselae subsp. damselae comparative genomics.</title>
        <authorList>
            <person name="Osorio C.R."/>
        </authorList>
    </citation>
    <scope>NUCLEOTIDE SEQUENCE [LARGE SCALE GENOMIC DNA]</scope>
    <source>
        <strain evidence="2 3">TW250/03</strain>
    </source>
</reference>
<evidence type="ECO:0000313" key="3">
    <source>
        <dbReference type="Proteomes" id="UP000533429"/>
    </source>
</evidence>
<proteinExistence type="predicted"/>
<evidence type="ECO:0000259" key="1">
    <source>
        <dbReference type="Pfam" id="PF01755"/>
    </source>
</evidence>
<organism evidence="2 3">
    <name type="scientific">Photobacterium damselae subsp. damselae</name>
    <name type="common">Listonella damsela</name>
    <dbReference type="NCBI Taxonomy" id="85581"/>
    <lineage>
        <taxon>Bacteria</taxon>
        <taxon>Pseudomonadati</taxon>
        <taxon>Pseudomonadota</taxon>
        <taxon>Gammaproteobacteria</taxon>
        <taxon>Vibrionales</taxon>
        <taxon>Vibrionaceae</taxon>
        <taxon>Photobacterium</taxon>
    </lineage>
</organism>
<dbReference type="GO" id="GO:0016740">
    <property type="term" value="F:transferase activity"/>
    <property type="evidence" value="ECO:0007669"/>
    <property type="project" value="UniProtKB-KW"/>
</dbReference>
<dbReference type="Proteomes" id="UP000533429">
    <property type="component" value="Unassembled WGS sequence"/>
</dbReference>
<dbReference type="InterPro" id="IPR002654">
    <property type="entry name" value="Glyco_trans_25"/>
</dbReference>
<comment type="caution">
    <text evidence="2">The sequence shown here is derived from an EMBL/GenBank/DDBJ whole genome shotgun (WGS) entry which is preliminary data.</text>
</comment>
<accession>A0A850R4E0</accession>
<protein>
    <submittedName>
        <fullName evidence="2">Glycosyltransferase family 25 protein</fullName>
    </submittedName>
</protein>
<evidence type="ECO:0000313" key="2">
    <source>
        <dbReference type="EMBL" id="NVP03385.1"/>
    </source>
</evidence>
<dbReference type="CDD" id="cd06532">
    <property type="entry name" value="Glyco_transf_25"/>
    <property type="match status" value="1"/>
</dbReference>
<keyword evidence="2" id="KW-0808">Transferase</keyword>
<gene>
    <name evidence="2" type="ORF">HWA77_24585</name>
</gene>
<dbReference type="Pfam" id="PF01755">
    <property type="entry name" value="Glyco_transf_25"/>
    <property type="match status" value="1"/>
</dbReference>
<feature type="domain" description="Glycosyl transferase family 25" evidence="1">
    <location>
        <begin position="8"/>
        <end position="188"/>
    </location>
</feature>
<sequence length="233" mass="27293">MNNVFHTSVVNLEKDKEKKQNILDQFKPYNIDPEFIKATYGLDLSVKDYYKSSINNNPKFGNRHILTPSEVGCFLSHKEVLLSFLNQEDSNWLLVVEDDVKINKEKFKLFLELDNKELDVNSIYILGGQDGLKCENRFILSPFLLESTPFKKVLFGSTRWIFRTCCYFIHKSLAKKIFKLLEVESFIIDDWRYIVKKSNASSIYYFNCFEHPIDLSSSSIESERLLLKTTLNK</sequence>
<dbReference type="AlphaFoldDB" id="A0A850R4E0"/>
<name>A0A850R4E0_PHODD</name>
<dbReference type="EMBL" id="JABXOR010001596">
    <property type="protein sequence ID" value="NVP03385.1"/>
    <property type="molecule type" value="Genomic_DNA"/>
</dbReference>